<reference evidence="1 2" key="1">
    <citation type="submission" date="2020-06" db="EMBL/GenBank/DDBJ databases">
        <authorList>
            <person name="Criscuolo A."/>
        </authorList>
    </citation>
    <scope>NUCLEOTIDE SEQUENCE [LARGE SCALE GENOMIC DNA]</scope>
    <source>
        <strain evidence="2">CIP 111411</strain>
    </source>
</reference>
<dbReference type="SUPFAM" id="SSF48452">
    <property type="entry name" value="TPR-like"/>
    <property type="match status" value="1"/>
</dbReference>
<dbReference type="Proteomes" id="UP000530060">
    <property type="component" value="Unassembled WGS sequence"/>
</dbReference>
<dbReference type="Gene3D" id="1.25.40.390">
    <property type="match status" value="1"/>
</dbReference>
<evidence type="ECO:0008006" key="3">
    <source>
        <dbReference type="Google" id="ProtNLM"/>
    </source>
</evidence>
<dbReference type="AlphaFoldDB" id="A0A6V6ZAG9"/>
<dbReference type="InterPro" id="IPR011990">
    <property type="entry name" value="TPR-like_helical_dom_sf"/>
</dbReference>
<sequence>MKKIAFILTVLAVFSCQNEIDTFNENPNNPSKVTPSLLLTQTEVATFNIHTGDLSRITSLLTQQIGGNDGQYLAYAGYSFSETDMDNSWSTLYQNAALSASDNIEKNGAANPYYAGMSKILLALNISKATDLWNDIPLSNAFKGLSTGNIQPEYDTQQEVYVQLQQLLSDAIVDLAKPASANTKIPASDDLIYGGDVAKWMKAAYTLKARFALRLTNRDGATVAANKALTYLADGIKSNDEDMNAIFFDSASSSWNQWYAFSNARPGYIKMGKYFVDYLVSTNDPRLPVFVSKDANDNYTGIATNEENNDASDLGSAIVGTAAQPIGMVTFAEAKFIEAEAKLLISDAGASQAFKDAVSASLINYVGSVDNTFVNTVTTTVTVQNIIQQKYIALFTNPEVYNDWRRTGFPVLIPNPDVAPTKIPQRMPTPSTERLYNPNATVVTNTTTKVWWAL</sequence>
<dbReference type="Pfam" id="PF12771">
    <property type="entry name" value="SusD-like_2"/>
    <property type="match status" value="1"/>
</dbReference>
<keyword evidence="2" id="KW-1185">Reference proteome</keyword>
<protein>
    <recommendedName>
        <fullName evidence="3">Starch-binding associating with outer membrane</fullName>
    </recommendedName>
</protein>
<name>A0A6V6ZAG9_9FLAO</name>
<dbReference type="PROSITE" id="PS51257">
    <property type="entry name" value="PROKAR_LIPOPROTEIN"/>
    <property type="match status" value="1"/>
</dbReference>
<organism evidence="1 2">
    <name type="scientific">Flavobacterium salmonis</name>
    <dbReference type="NCBI Taxonomy" id="2654844"/>
    <lineage>
        <taxon>Bacteria</taxon>
        <taxon>Pseudomonadati</taxon>
        <taxon>Bacteroidota</taxon>
        <taxon>Flavobacteriia</taxon>
        <taxon>Flavobacteriales</taxon>
        <taxon>Flavobacteriaceae</taxon>
        <taxon>Flavobacterium</taxon>
    </lineage>
</organism>
<accession>A0A6V6ZAG9</accession>
<gene>
    <name evidence="1" type="ORF">FLAT13_04493</name>
</gene>
<proteinExistence type="predicted"/>
<dbReference type="InterPro" id="IPR041662">
    <property type="entry name" value="SusD-like_2"/>
</dbReference>
<dbReference type="RefSeq" id="WP_180910484.1">
    <property type="nucleotide sequence ID" value="NZ_CAIJDP010000088.1"/>
</dbReference>
<comment type="caution">
    <text evidence="1">The sequence shown here is derived from an EMBL/GenBank/DDBJ whole genome shotgun (WGS) entry which is preliminary data.</text>
</comment>
<evidence type="ECO:0000313" key="1">
    <source>
        <dbReference type="EMBL" id="CAD0008629.1"/>
    </source>
</evidence>
<dbReference type="EMBL" id="CAIJDP010000088">
    <property type="protein sequence ID" value="CAD0008629.1"/>
    <property type="molecule type" value="Genomic_DNA"/>
</dbReference>
<evidence type="ECO:0000313" key="2">
    <source>
        <dbReference type="Proteomes" id="UP000530060"/>
    </source>
</evidence>